<dbReference type="Proteomes" id="UP000515561">
    <property type="component" value="Chromosome"/>
</dbReference>
<dbReference type="AlphaFoldDB" id="A0A6S6R962"/>
<dbReference type="InterPro" id="IPR012338">
    <property type="entry name" value="Beta-lactam/transpept-like"/>
</dbReference>
<proteinExistence type="predicted"/>
<dbReference type="GO" id="GO:0071555">
    <property type="term" value="P:cell wall organization"/>
    <property type="evidence" value="ECO:0007669"/>
    <property type="project" value="TreeGrafter"/>
</dbReference>
<evidence type="ECO:0000259" key="3">
    <source>
        <dbReference type="Pfam" id="PF00905"/>
    </source>
</evidence>
<dbReference type="Gene3D" id="3.40.710.10">
    <property type="entry name" value="DD-peptidase/beta-lactamase superfamily"/>
    <property type="match status" value="1"/>
</dbReference>
<name>A0A6S6R962_9FIRM</name>
<reference evidence="5 6" key="1">
    <citation type="journal article" date="2016" name="Int. J. Syst. Evol. Microbiol.">
        <title>Descriptions of Anaerotaenia torta gen. nov., sp. nov. and Anaerocolumna cellulosilytica gen. nov., sp. nov. isolated from a methanogenic reactor of cattle waste.</title>
        <authorList>
            <person name="Uek A."/>
            <person name="Ohtaki Y."/>
            <person name="Kaku N."/>
            <person name="Ueki K."/>
        </authorList>
    </citation>
    <scope>NUCLEOTIDE SEQUENCE [LARGE SCALE GENOMIC DNA]</scope>
    <source>
        <strain evidence="5 6">SN021</strain>
    </source>
</reference>
<dbReference type="GO" id="GO:0008658">
    <property type="term" value="F:penicillin binding"/>
    <property type="evidence" value="ECO:0007669"/>
    <property type="project" value="InterPro"/>
</dbReference>
<dbReference type="PANTHER" id="PTHR30627:SF24">
    <property type="entry name" value="PENICILLIN-BINDING PROTEIN 4B"/>
    <property type="match status" value="1"/>
</dbReference>
<evidence type="ECO:0000256" key="2">
    <source>
        <dbReference type="SAM" id="Phobius"/>
    </source>
</evidence>
<organism evidence="5 6">
    <name type="scientific">Anaerocolumna cellulosilytica</name>
    <dbReference type="NCBI Taxonomy" id="433286"/>
    <lineage>
        <taxon>Bacteria</taxon>
        <taxon>Bacillati</taxon>
        <taxon>Bacillota</taxon>
        <taxon>Clostridia</taxon>
        <taxon>Lachnospirales</taxon>
        <taxon>Lachnospiraceae</taxon>
        <taxon>Anaerocolumna</taxon>
    </lineage>
</organism>
<dbReference type="EMBL" id="AP023367">
    <property type="protein sequence ID" value="BCJ95441.1"/>
    <property type="molecule type" value="Genomic_DNA"/>
</dbReference>
<evidence type="ECO:0000259" key="4">
    <source>
        <dbReference type="Pfam" id="PF21922"/>
    </source>
</evidence>
<dbReference type="InterPro" id="IPR054120">
    <property type="entry name" value="PBPA_dimer"/>
</dbReference>
<feature type="domain" description="Penicillin-binding protein transpeptidase" evidence="3">
    <location>
        <begin position="206"/>
        <end position="514"/>
    </location>
</feature>
<keyword evidence="2" id="KW-0472">Membrane</keyword>
<dbReference type="Gene3D" id="3.90.1310.10">
    <property type="entry name" value="Penicillin-binding protein 2a (Domain 2)"/>
    <property type="match status" value="1"/>
</dbReference>
<evidence type="ECO:0000256" key="1">
    <source>
        <dbReference type="SAM" id="MobiDB-lite"/>
    </source>
</evidence>
<dbReference type="InterPro" id="IPR050515">
    <property type="entry name" value="Beta-lactam/transpept"/>
</dbReference>
<dbReference type="InterPro" id="IPR001460">
    <property type="entry name" value="PCN-bd_Tpept"/>
</dbReference>
<dbReference type="Pfam" id="PF00905">
    <property type="entry name" value="Transpeptidase"/>
    <property type="match status" value="1"/>
</dbReference>
<dbReference type="Pfam" id="PF21922">
    <property type="entry name" value="PBP_dimer_2"/>
    <property type="match status" value="1"/>
</dbReference>
<dbReference type="RefSeq" id="WP_243167951.1">
    <property type="nucleotide sequence ID" value="NZ_AP023367.1"/>
</dbReference>
<gene>
    <name evidence="5" type="ORF">acsn021_30100</name>
</gene>
<keyword evidence="2" id="KW-0812">Transmembrane</keyword>
<dbReference type="GO" id="GO:0005886">
    <property type="term" value="C:plasma membrane"/>
    <property type="evidence" value="ECO:0007669"/>
    <property type="project" value="TreeGrafter"/>
</dbReference>
<accession>A0A6S6R962</accession>
<feature type="compositionally biased region" description="Basic and acidic residues" evidence="1">
    <location>
        <begin position="1"/>
        <end position="19"/>
    </location>
</feature>
<protein>
    <submittedName>
        <fullName evidence="5">Beta-lactamase</fullName>
    </submittedName>
</protein>
<feature type="domain" description="Penicillin binding protein A dimerisation" evidence="4">
    <location>
        <begin position="106"/>
        <end position="185"/>
    </location>
</feature>
<sequence>MKREKENPKNKLKMQHSEEVYSNPQSESENEEEGKASVRKKKQTEADLQPKKNPTNQQIMLVTYIFVGLFIMMMGYYTKFMITDSSEVINNAYNKRQDLLAEQIVRGDIVSADGKVLAHTITDEDGTETRVYPYGNMFAHVVGRFLKGRTGLESTENFHLLTSNNNTLSKIVRELSGEKNIGDNVITTLDTKLQQTAYEALGNRKGAIVVMEPSSGKILAMVSKPDYNPGEIDKIWDEMVQDSDNNSALINRATQGLYPPGSTFKILTALEYIRENPGTYEDYLYDCKGHGIFNSVKINCYNSNAHGKEDLKKSFAKSCNSSFAHIGTTLNIKNFRKLCQDFLFNSPLPTDLVYNQSKFVLSANSDKNQIPQTVIGQGDTQITPLHNALIVSTIANGGVLLKPYLVDRIVNQGGNIITKTMPEIYGSIITPDEAQILTAYMTETVENGTGGALKNNKYTVAGKTGSAEYKQNKPAHAWFVGFSPATKPEIVVSIIVEGVGTGSEYAVPIASKIFKTYYNNK</sequence>
<dbReference type="KEGG" id="acel:acsn021_30100"/>
<keyword evidence="2" id="KW-1133">Transmembrane helix</keyword>
<feature type="transmembrane region" description="Helical" evidence="2">
    <location>
        <begin position="59"/>
        <end position="77"/>
    </location>
</feature>
<feature type="region of interest" description="Disordered" evidence="1">
    <location>
        <begin position="1"/>
        <end position="51"/>
    </location>
</feature>
<dbReference type="PANTHER" id="PTHR30627">
    <property type="entry name" value="PEPTIDOGLYCAN D,D-TRANSPEPTIDASE"/>
    <property type="match status" value="1"/>
</dbReference>
<evidence type="ECO:0000313" key="6">
    <source>
        <dbReference type="Proteomes" id="UP000515561"/>
    </source>
</evidence>
<dbReference type="SUPFAM" id="SSF56601">
    <property type="entry name" value="beta-lactamase/transpeptidase-like"/>
    <property type="match status" value="1"/>
</dbReference>
<keyword evidence="6" id="KW-1185">Reference proteome</keyword>
<dbReference type="GO" id="GO:0071972">
    <property type="term" value="F:peptidoglycan L,D-transpeptidase activity"/>
    <property type="evidence" value="ECO:0007669"/>
    <property type="project" value="TreeGrafter"/>
</dbReference>
<evidence type="ECO:0000313" key="5">
    <source>
        <dbReference type="EMBL" id="BCJ95441.1"/>
    </source>
</evidence>